<evidence type="ECO:0000313" key="7">
    <source>
        <dbReference type="EMBL" id="APW36683.1"/>
    </source>
</evidence>
<dbReference type="KEGG" id="rhy:RD110_05315"/>
<keyword evidence="8" id="KW-1185">Reference proteome</keyword>
<dbReference type="PROSITE" id="PS51123">
    <property type="entry name" value="OMPA_2"/>
    <property type="match status" value="1"/>
</dbReference>
<dbReference type="Gene3D" id="3.30.1330.60">
    <property type="entry name" value="OmpA-like domain"/>
    <property type="match status" value="1"/>
</dbReference>
<feature type="domain" description="OmpA-like" evidence="6">
    <location>
        <begin position="86"/>
        <end position="206"/>
    </location>
</feature>
<reference evidence="7 8" key="1">
    <citation type="submission" date="2017-01" db="EMBL/GenBank/DDBJ databases">
        <authorList>
            <person name="Mah S.A."/>
            <person name="Swanson W.J."/>
            <person name="Moy G.W."/>
            <person name="Vacquier V.D."/>
        </authorList>
    </citation>
    <scope>NUCLEOTIDE SEQUENCE [LARGE SCALE GENOMIC DNA]</scope>
    <source>
        <strain evidence="7 8">DCY110</strain>
    </source>
</reference>
<evidence type="ECO:0000256" key="1">
    <source>
        <dbReference type="ARBA" id="ARBA00004442"/>
    </source>
</evidence>
<feature type="chain" id="PRO_5012749433" description="OmpA-like domain-containing protein" evidence="5">
    <location>
        <begin position="16"/>
        <end position="206"/>
    </location>
</feature>
<organism evidence="7 8">
    <name type="scientific">Rhodoferax koreensis</name>
    <dbReference type="NCBI Taxonomy" id="1842727"/>
    <lineage>
        <taxon>Bacteria</taxon>
        <taxon>Pseudomonadati</taxon>
        <taxon>Pseudomonadota</taxon>
        <taxon>Betaproteobacteria</taxon>
        <taxon>Burkholderiales</taxon>
        <taxon>Comamonadaceae</taxon>
        <taxon>Rhodoferax</taxon>
    </lineage>
</organism>
<evidence type="ECO:0000256" key="2">
    <source>
        <dbReference type="ARBA" id="ARBA00023136"/>
    </source>
</evidence>
<keyword evidence="3" id="KW-0998">Cell outer membrane</keyword>
<dbReference type="InterPro" id="IPR006664">
    <property type="entry name" value="OMP_bac"/>
</dbReference>
<dbReference type="EMBL" id="CP019236">
    <property type="protein sequence ID" value="APW36683.1"/>
    <property type="molecule type" value="Genomic_DNA"/>
</dbReference>
<feature type="signal peptide" evidence="5">
    <location>
        <begin position="1"/>
        <end position="15"/>
    </location>
</feature>
<dbReference type="PANTHER" id="PTHR30329:SF21">
    <property type="entry name" value="LIPOPROTEIN YIAD-RELATED"/>
    <property type="match status" value="1"/>
</dbReference>
<dbReference type="SUPFAM" id="SSF103088">
    <property type="entry name" value="OmpA-like"/>
    <property type="match status" value="1"/>
</dbReference>
<dbReference type="InterPro" id="IPR050330">
    <property type="entry name" value="Bact_OuterMem_StrucFunc"/>
</dbReference>
<sequence>MTAIRRLGWSVPLLAALLAGCAAPRVEVVLLPQEDGSPSAVQVSSGNATEKLSRPYERFVATPGRPPLVDQADPAAIARDFESLFAMRPAKPQRFVLYFEAGDATLSDASQATIGQIFEAAGQRPGADILVVGHTDTRGSTDANDQLSLQRAQQVRTTLMQRQLFVLHQVPVERIEAIGRGERELAVPTADEVDEPRNRRVEIWVR</sequence>
<comment type="subcellular location">
    <subcellularLocation>
        <location evidence="1">Cell outer membrane</location>
    </subcellularLocation>
</comment>
<evidence type="ECO:0000259" key="6">
    <source>
        <dbReference type="PROSITE" id="PS51123"/>
    </source>
</evidence>
<evidence type="ECO:0000256" key="3">
    <source>
        <dbReference type="ARBA" id="ARBA00023237"/>
    </source>
</evidence>
<protein>
    <recommendedName>
        <fullName evidence="6">OmpA-like domain-containing protein</fullName>
    </recommendedName>
</protein>
<evidence type="ECO:0000256" key="5">
    <source>
        <dbReference type="SAM" id="SignalP"/>
    </source>
</evidence>
<accession>A0A1P8JSD8</accession>
<dbReference type="AlphaFoldDB" id="A0A1P8JSD8"/>
<name>A0A1P8JSD8_9BURK</name>
<dbReference type="PRINTS" id="PR01021">
    <property type="entry name" value="OMPADOMAIN"/>
</dbReference>
<dbReference type="Proteomes" id="UP000186609">
    <property type="component" value="Chromosome"/>
</dbReference>
<evidence type="ECO:0000313" key="8">
    <source>
        <dbReference type="Proteomes" id="UP000186609"/>
    </source>
</evidence>
<dbReference type="InterPro" id="IPR006665">
    <property type="entry name" value="OmpA-like"/>
</dbReference>
<gene>
    <name evidence="7" type="ORF">RD110_05315</name>
</gene>
<evidence type="ECO:0000256" key="4">
    <source>
        <dbReference type="PROSITE-ProRule" id="PRU00473"/>
    </source>
</evidence>
<dbReference type="PROSITE" id="PS51257">
    <property type="entry name" value="PROKAR_LIPOPROTEIN"/>
    <property type="match status" value="1"/>
</dbReference>
<dbReference type="CDD" id="cd07185">
    <property type="entry name" value="OmpA_C-like"/>
    <property type="match status" value="1"/>
</dbReference>
<dbReference type="OrthoDB" id="8586796at2"/>
<dbReference type="RefSeq" id="WP_076197368.1">
    <property type="nucleotide sequence ID" value="NZ_CP019236.1"/>
</dbReference>
<dbReference type="GO" id="GO:0009279">
    <property type="term" value="C:cell outer membrane"/>
    <property type="evidence" value="ECO:0007669"/>
    <property type="project" value="UniProtKB-SubCell"/>
</dbReference>
<dbReference type="PANTHER" id="PTHR30329">
    <property type="entry name" value="STATOR ELEMENT OF FLAGELLAR MOTOR COMPLEX"/>
    <property type="match status" value="1"/>
</dbReference>
<proteinExistence type="predicted"/>
<dbReference type="InterPro" id="IPR036737">
    <property type="entry name" value="OmpA-like_sf"/>
</dbReference>
<keyword evidence="2 4" id="KW-0472">Membrane</keyword>
<dbReference type="STRING" id="1842727.RD110_05315"/>
<keyword evidence="5" id="KW-0732">Signal</keyword>
<dbReference type="Pfam" id="PF00691">
    <property type="entry name" value="OmpA"/>
    <property type="match status" value="1"/>
</dbReference>